<reference evidence="2" key="1">
    <citation type="submission" date="2020-06" db="EMBL/GenBank/DDBJ databases">
        <authorList>
            <consortium name="Wellcome Sanger Institute Data Sharing"/>
        </authorList>
    </citation>
    <scope>NUCLEOTIDE SEQUENCE [LARGE SCALE GENOMIC DNA]</scope>
</reference>
<feature type="compositionally biased region" description="Basic and acidic residues" evidence="1">
    <location>
        <begin position="30"/>
        <end position="42"/>
    </location>
</feature>
<dbReference type="InterPro" id="IPR026187">
    <property type="entry name" value="Aven"/>
</dbReference>
<dbReference type="GO" id="GO:0010972">
    <property type="term" value="P:negative regulation of G2/M transition of mitotic cell cycle"/>
    <property type="evidence" value="ECO:0007669"/>
    <property type="project" value="TreeGrafter"/>
</dbReference>
<dbReference type="GeneID" id="114457527"/>
<evidence type="ECO:0000313" key="3">
    <source>
        <dbReference type="Proteomes" id="UP000694680"/>
    </source>
</evidence>
<dbReference type="Proteomes" id="UP000694680">
    <property type="component" value="Chromosome 24"/>
</dbReference>
<feature type="region of interest" description="Disordered" evidence="1">
    <location>
        <begin position="1"/>
        <end position="117"/>
    </location>
</feature>
<feature type="region of interest" description="Disordered" evidence="1">
    <location>
        <begin position="208"/>
        <end position="233"/>
    </location>
</feature>
<feature type="compositionally biased region" description="Basic residues" evidence="1">
    <location>
        <begin position="52"/>
        <end position="63"/>
    </location>
</feature>
<keyword evidence="3" id="KW-1185">Reference proteome</keyword>
<name>A0A8C5DFN7_GOUWI</name>
<organism evidence="2 3">
    <name type="scientific">Gouania willdenowi</name>
    <name type="common">Blunt-snouted clingfish</name>
    <name type="synonym">Lepadogaster willdenowi</name>
    <dbReference type="NCBI Taxonomy" id="441366"/>
    <lineage>
        <taxon>Eukaryota</taxon>
        <taxon>Metazoa</taxon>
        <taxon>Chordata</taxon>
        <taxon>Craniata</taxon>
        <taxon>Vertebrata</taxon>
        <taxon>Euteleostomi</taxon>
        <taxon>Actinopterygii</taxon>
        <taxon>Neopterygii</taxon>
        <taxon>Teleostei</taxon>
        <taxon>Neoteleostei</taxon>
        <taxon>Acanthomorphata</taxon>
        <taxon>Ovalentaria</taxon>
        <taxon>Blenniimorphae</taxon>
        <taxon>Blenniiformes</taxon>
        <taxon>Gobiesocoidei</taxon>
        <taxon>Gobiesocidae</taxon>
        <taxon>Gobiesocinae</taxon>
        <taxon>Gouania</taxon>
    </lineage>
</organism>
<gene>
    <name evidence="2" type="primary">aven</name>
</gene>
<feature type="compositionally biased region" description="Acidic residues" evidence="1">
    <location>
        <begin position="302"/>
        <end position="315"/>
    </location>
</feature>
<proteinExistence type="predicted"/>
<feature type="compositionally biased region" description="Polar residues" evidence="1">
    <location>
        <begin position="218"/>
        <end position="232"/>
    </location>
</feature>
<feature type="compositionally biased region" description="Basic and acidic residues" evidence="1">
    <location>
        <begin position="86"/>
        <end position="117"/>
    </location>
</feature>
<dbReference type="RefSeq" id="XP_028295258.1">
    <property type="nucleotide sequence ID" value="XM_028439457.1"/>
</dbReference>
<dbReference type="OrthoDB" id="6338233at2759"/>
<dbReference type="AlphaFoldDB" id="A0A8C5DFN7"/>
<evidence type="ECO:0000256" key="1">
    <source>
        <dbReference type="SAM" id="MobiDB-lite"/>
    </source>
</evidence>
<reference evidence="2" key="3">
    <citation type="submission" date="2025-09" db="UniProtKB">
        <authorList>
            <consortium name="Ensembl"/>
        </authorList>
    </citation>
    <scope>IDENTIFICATION</scope>
</reference>
<feature type="region of interest" description="Disordered" evidence="1">
    <location>
        <begin position="261"/>
        <end position="315"/>
    </location>
</feature>
<sequence>MLNCPSNVLSAMEGRVSRGRGGSWKRGGRGRNEGESSGSEHRGRGRGGQNRGRNKHDHHRGRGRGAFFHQRPHDEGDPLEEEDDKPETFTSRKLESNWDRYEASEKQKPDDEMPTRRGTDFHVLLESAGDSFTQFRFSEEKDWEKNQFTASEMSVVPLDLPALAQLLQQLPLTQRLYLDDDLVQVSTPVELPATPIVSKPETISKTSSFAAPSAAFRNPSTNQTPTSGSDSTVFPVATDDDEELEQLLSLRKGLPCAEVEQLDDGATPNAPETSCEEAKLEEEEGKKDVSLSKPVTVKQEMSEEDLEDWLDSMIS</sequence>
<accession>A0A8C5DFN7</accession>
<dbReference type="PANTHER" id="PTHR16524">
    <property type="entry name" value="CELL DEATH REGULATOR AVEN"/>
    <property type="match status" value="1"/>
</dbReference>
<protein>
    <recommendedName>
        <fullName evidence="4">Cell death regulator Aven</fullName>
    </recommendedName>
</protein>
<dbReference type="CTD" id="57099"/>
<evidence type="ECO:0000313" key="2">
    <source>
        <dbReference type="Ensembl" id="ENSGWIP00000005272.1"/>
    </source>
</evidence>
<reference evidence="2" key="2">
    <citation type="submission" date="2025-08" db="UniProtKB">
        <authorList>
            <consortium name="Ensembl"/>
        </authorList>
    </citation>
    <scope>IDENTIFICATION</scope>
</reference>
<dbReference type="PANTHER" id="PTHR16524:SF2">
    <property type="entry name" value="CELL DEATH REGULATOR AVEN"/>
    <property type="match status" value="1"/>
</dbReference>
<dbReference type="Ensembl" id="ENSGWIT00000005656.1">
    <property type="protein sequence ID" value="ENSGWIP00000005272.1"/>
    <property type="gene ID" value="ENSGWIG00000002823.1"/>
</dbReference>
<evidence type="ECO:0008006" key="4">
    <source>
        <dbReference type="Google" id="ProtNLM"/>
    </source>
</evidence>